<dbReference type="InterPro" id="IPR016162">
    <property type="entry name" value="Ald_DH_N"/>
</dbReference>
<dbReference type="PROSITE" id="PS00687">
    <property type="entry name" value="ALDEHYDE_DEHYDR_GLU"/>
    <property type="match status" value="1"/>
</dbReference>
<keyword evidence="4" id="KW-0520">NAD</keyword>
<evidence type="ECO:0000313" key="10">
    <source>
        <dbReference type="Proteomes" id="UP000789405"/>
    </source>
</evidence>
<dbReference type="PANTHER" id="PTHR42862:SF1">
    <property type="entry name" value="DELTA-1-PYRROLINE-5-CARBOXYLATE DEHYDROGENASE 2, ISOFORM A-RELATED"/>
    <property type="match status" value="1"/>
</dbReference>
<evidence type="ECO:0000256" key="5">
    <source>
        <dbReference type="ARBA" id="ARBA00048142"/>
    </source>
</evidence>
<dbReference type="Pfam" id="PF00171">
    <property type="entry name" value="Aldedh"/>
    <property type="match status" value="1"/>
</dbReference>
<dbReference type="GO" id="GO:0003842">
    <property type="term" value="F:L-glutamate gamma-semialdehyde dehydrogenase activity"/>
    <property type="evidence" value="ECO:0007669"/>
    <property type="project" value="UniProtKB-EC"/>
</dbReference>
<dbReference type="GO" id="GO:0005759">
    <property type="term" value="C:mitochondrial matrix"/>
    <property type="evidence" value="ECO:0007669"/>
    <property type="project" value="TreeGrafter"/>
</dbReference>
<evidence type="ECO:0000256" key="6">
    <source>
        <dbReference type="PROSITE-ProRule" id="PRU10007"/>
    </source>
</evidence>
<dbReference type="OrthoDB" id="5322683at2759"/>
<name>A0A9N8WT75_9GLOM</name>
<sequence length="479" mass="52502">MSHSSPAILGTFKVPEIHNEPMRSYPPGSEDRAKLKAALHELKAAAPIEIPVYVNGEEIRTGRIVEQRIPSDHKTVLAKYHEADSSIVEKAIKGALAAEIDAAAELVDFWRFNCKYASEIYQQQPPKNAPGVWNRVEYRPLEGFVYAISPFNFTAIGGNLPSAPALMGNVILWKPSPNAALSNWIIMEILKEAGLPDGVIQFIPGHAQEITDQILKSPDFASLHFTGSTFVFKKLWKEIGNNIDIYKSYPRIVGETGGKNFHVIHESASVKNAVNQTIRGAFEYQGQKCSACSRAYVPDSLWDNFRENLLSELSKVKVGPMDEFGNFVGPVIHAASFEKIKGYIEWAKSDADCQIISGGTYDNSKGYFVDPTVIVTKNPKSRTMCEEIFGSHNLCANEYEQILDLAKETSPYALTGSIFAKDRSAILLGESKLRHASGNFYINDKSTGAIVGQQPFGGSRASGTNDKAGSPALVIIVGI</sequence>
<dbReference type="InterPro" id="IPR029510">
    <property type="entry name" value="Ald_DH_CS_GLU"/>
</dbReference>
<evidence type="ECO:0000256" key="3">
    <source>
        <dbReference type="ARBA" id="ARBA00023002"/>
    </source>
</evidence>
<dbReference type="FunFam" id="3.40.309.10:FF:000005">
    <property type="entry name" value="1-pyrroline-5-carboxylate dehydrogenase 1"/>
    <property type="match status" value="1"/>
</dbReference>
<comment type="catalytic activity">
    <reaction evidence="5">
        <text>L-glutamate 5-semialdehyde + NAD(+) + H2O = L-glutamate + NADH + 2 H(+)</text>
        <dbReference type="Rhea" id="RHEA:30235"/>
        <dbReference type="ChEBI" id="CHEBI:15377"/>
        <dbReference type="ChEBI" id="CHEBI:15378"/>
        <dbReference type="ChEBI" id="CHEBI:29985"/>
        <dbReference type="ChEBI" id="CHEBI:57540"/>
        <dbReference type="ChEBI" id="CHEBI:57945"/>
        <dbReference type="ChEBI" id="CHEBI:58066"/>
        <dbReference type="EC" id="1.2.1.88"/>
    </reaction>
</comment>
<dbReference type="PROSITE" id="PS00070">
    <property type="entry name" value="ALDEHYDE_DEHYDR_CYS"/>
    <property type="match status" value="1"/>
</dbReference>
<comment type="pathway">
    <text evidence="1">Amino-acid degradation; L-proline degradation into L-glutamate; L-glutamate from L-proline: step 2/2.</text>
</comment>
<dbReference type="SUPFAM" id="SSF53720">
    <property type="entry name" value="ALDH-like"/>
    <property type="match status" value="1"/>
</dbReference>
<organism evidence="9 10">
    <name type="scientific">Dentiscutata erythropus</name>
    <dbReference type="NCBI Taxonomy" id="1348616"/>
    <lineage>
        <taxon>Eukaryota</taxon>
        <taxon>Fungi</taxon>
        <taxon>Fungi incertae sedis</taxon>
        <taxon>Mucoromycota</taxon>
        <taxon>Glomeromycotina</taxon>
        <taxon>Glomeromycetes</taxon>
        <taxon>Diversisporales</taxon>
        <taxon>Gigasporaceae</taxon>
        <taxon>Dentiscutata</taxon>
    </lineage>
</organism>
<dbReference type="PANTHER" id="PTHR42862">
    <property type="entry name" value="DELTA-1-PYRROLINE-5-CARBOXYLATE DEHYDROGENASE 1, ISOFORM A-RELATED"/>
    <property type="match status" value="1"/>
</dbReference>
<comment type="caution">
    <text evidence="9">The sequence shown here is derived from an EMBL/GenBank/DDBJ whole genome shotgun (WGS) entry which is preliminary data.</text>
</comment>
<protein>
    <recommendedName>
        <fullName evidence="2">L-glutamate gamma-semialdehyde dehydrogenase</fullName>
        <ecNumber evidence="2">1.2.1.88</ecNumber>
    </recommendedName>
</protein>
<dbReference type="Proteomes" id="UP000789405">
    <property type="component" value="Unassembled WGS sequence"/>
</dbReference>
<proteinExistence type="inferred from homology"/>
<dbReference type="InterPro" id="IPR050485">
    <property type="entry name" value="Proline_metab_enzyme"/>
</dbReference>
<dbReference type="EMBL" id="CAJVPY010000850">
    <property type="protein sequence ID" value="CAG8495205.1"/>
    <property type="molecule type" value="Genomic_DNA"/>
</dbReference>
<gene>
    <name evidence="9" type="ORF">DERYTH_LOCUS2616</name>
</gene>
<evidence type="ECO:0000256" key="2">
    <source>
        <dbReference type="ARBA" id="ARBA00012884"/>
    </source>
</evidence>
<keyword evidence="3 7" id="KW-0560">Oxidoreductase</keyword>
<evidence type="ECO:0000256" key="7">
    <source>
        <dbReference type="RuleBase" id="RU003345"/>
    </source>
</evidence>
<feature type="domain" description="Aldehyde dehydrogenase" evidence="8">
    <location>
        <begin position="104"/>
        <end position="471"/>
    </location>
</feature>
<dbReference type="EC" id="1.2.1.88" evidence="2"/>
<dbReference type="GO" id="GO:0010133">
    <property type="term" value="P:L-proline catabolic process to L-glutamate"/>
    <property type="evidence" value="ECO:0007669"/>
    <property type="project" value="TreeGrafter"/>
</dbReference>
<dbReference type="InterPro" id="IPR016160">
    <property type="entry name" value="Ald_DH_CS_CYS"/>
</dbReference>
<dbReference type="InterPro" id="IPR016163">
    <property type="entry name" value="Ald_DH_C"/>
</dbReference>
<evidence type="ECO:0000256" key="4">
    <source>
        <dbReference type="ARBA" id="ARBA00023027"/>
    </source>
</evidence>
<feature type="active site" evidence="6">
    <location>
        <position position="255"/>
    </location>
</feature>
<dbReference type="Gene3D" id="3.40.309.10">
    <property type="entry name" value="Aldehyde Dehydrogenase, Chain A, domain 2"/>
    <property type="match status" value="1"/>
</dbReference>
<dbReference type="InterPro" id="IPR015590">
    <property type="entry name" value="Aldehyde_DH_dom"/>
</dbReference>
<accession>A0A9N8WT75</accession>
<dbReference type="AlphaFoldDB" id="A0A9N8WT75"/>
<keyword evidence="10" id="KW-1185">Reference proteome</keyword>
<evidence type="ECO:0000313" key="9">
    <source>
        <dbReference type="EMBL" id="CAG8495205.1"/>
    </source>
</evidence>
<reference evidence="9" key="1">
    <citation type="submission" date="2021-06" db="EMBL/GenBank/DDBJ databases">
        <authorList>
            <person name="Kallberg Y."/>
            <person name="Tangrot J."/>
            <person name="Rosling A."/>
        </authorList>
    </citation>
    <scope>NUCLEOTIDE SEQUENCE</scope>
    <source>
        <strain evidence="9">MA453B</strain>
    </source>
</reference>
<evidence type="ECO:0000259" key="8">
    <source>
        <dbReference type="Pfam" id="PF00171"/>
    </source>
</evidence>
<evidence type="ECO:0000256" key="1">
    <source>
        <dbReference type="ARBA" id="ARBA00004786"/>
    </source>
</evidence>
<dbReference type="InterPro" id="IPR016161">
    <property type="entry name" value="Ald_DH/histidinol_DH"/>
</dbReference>
<comment type="similarity">
    <text evidence="7">Belongs to the aldehyde dehydrogenase family.</text>
</comment>
<dbReference type="Gene3D" id="3.40.605.10">
    <property type="entry name" value="Aldehyde Dehydrogenase, Chain A, domain 1"/>
    <property type="match status" value="2"/>
</dbReference>